<organism evidence="4">
    <name type="scientific">freshwater metagenome</name>
    <dbReference type="NCBI Taxonomy" id="449393"/>
    <lineage>
        <taxon>unclassified sequences</taxon>
        <taxon>metagenomes</taxon>
        <taxon>ecological metagenomes</taxon>
    </lineage>
</organism>
<sequence length="295" mass="30328">MTAPPRLRVGVIGTGRAGSVIGAALHRVGHTVVAVSAVSDLSQLRAQALLPGVPIVDISGVARAADLVVVAVPDDVLPDLLQGLAHAGVVKPGQFWVHLSGRYGTDVMDPVTKAGALPLAIHPIMTFTGTSMDLTRLEECPFGVTAPDELRSAAEALVIEIGGDPIWVPEEKRALYHAALAFGSNYLVTLVAASAELLRQAGVDEPQRVLTPLLSASLDNALRMGDKALTGPVARGDAATVAAHLEVIADQSSTAADAYRALARVTADRSVAAGLLSTSLAEALLDVLSTNGGVK</sequence>
<evidence type="ECO:0000313" key="4">
    <source>
        <dbReference type="EMBL" id="CAB5034554.1"/>
    </source>
</evidence>
<dbReference type="InterPro" id="IPR036291">
    <property type="entry name" value="NAD(P)-bd_dom_sf"/>
</dbReference>
<reference evidence="4" key="1">
    <citation type="submission" date="2020-05" db="EMBL/GenBank/DDBJ databases">
        <authorList>
            <person name="Chiriac C."/>
            <person name="Salcher M."/>
            <person name="Ghai R."/>
            <person name="Kavagutti S V."/>
        </authorList>
    </citation>
    <scope>NUCLEOTIDE SEQUENCE</scope>
</reference>
<dbReference type="SUPFAM" id="SSF51735">
    <property type="entry name" value="NAD(P)-binding Rossmann-fold domains"/>
    <property type="match status" value="1"/>
</dbReference>
<gene>
    <name evidence="3" type="ORF">UFOPK3495_00373</name>
    <name evidence="4" type="ORF">UFOPK4237_00182</name>
</gene>
<name>A0A6J7S016_9ZZZZ</name>
<accession>A0A6J7S016</accession>
<dbReference type="PANTHER" id="PTHR40459">
    <property type="entry name" value="CONSERVED HYPOTHETICAL ALANINE AND LEUCINE RICH PROTEIN"/>
    <property type="match status" value="1"/>
</dbReference>
<dbReference type="PANTHER" id="PTHR40459:SF1">
    <property type="entry name" value="CONSERVED HYPOTHETICAL ALANINE AND LEUCINE RICH PROTEIN"/>
    <property type="match status" value="1"/>
</dbReference>
<feature type="domain" description="Putative oxidoreductase/dehydrogenase Rossmann-like" evidence="1">
    <location>
        <begin position="4"/>
        <end position="123"/>
    </location>
</feature>
<dbReference type="Gene3D" id="1.10.1040.20">
    <property type="entry name" value="ProC-like, C-terminal domain"/>
    <property type="match status" value="1"/>
</dbReference>
<dbReference type="InterPro" id="IPR018931">
    <property type="entry name" value="DUF2520"/>
</dbReference>
<dbReference type="InterPro" id="IPR037108">
    <property type="entry name" value="TM1727-like_C_sf"/>
</dbReference>
<evidence type="ECO:0000313" key="3">
    <source>
        <dbReference type="EMBL" id="CAB4891133.1"/>
    </source>
</evidence>
<proteinExistence type="predicted"/>
<dbReference type="Pfam" id="PF10727">
    <property type="entry name" value="Rossmann-like"/>
    <property type="match status" value="1"/>
</dbReference>
<evidence type="ECO:0000259" key="2">
    <source>
        <dbReference type="Pfam" id="PF10728"/>
    </source>
</evidence>
<dbReference type="Gene3D" id="3.40.50.720">
    <property type="entry name" value="NAD(P)-binding Rossmann-like Domain"/>
    <property type="match status" value="1"/>
</dbReference>
<feature type="domain" description="DUF2520" evidence="2">
    <location>
        <begin position="140"/>
        <end position="264"/>
    </location>
</feature>
<dbReference type="InterPro" id="IPR019665">
    <property type="entry name" value="OxRdtase/DH_put_Rossmann_dom"/>
</dbReference>
<protein>
    <submittedName>
        <fullName evidence="4">Unannotated protein</fullName>
    </submittedName>
</protein>
<dbReference type="EMBL" id="CAFBMC010000012">
    <property type="protein sequence ID" value="CAB4891133.1"/>
    <property type="molecule type" value="Genomic_DNA"/>
</dbReference>
<dbReference type="Pfam" id="PF10728">
    <property type="entry name" value="DUF2520"/>
    <property type="match status" value="1"/>
</dbReference>
<dbReference type="SUPFAM" id="SSF48179">
    <property type="entry name" value="6-phosphogluconate dehydrogenase C-terminal domain-like"/>
    <property type="match status" value="1"/>
</dbReference>
<dbReference type="EMBL" id="CAFBPZ010000006">
    <property type="protein sequence ID" value="CAB5034554.1"/>
    <property type="molecule type" value="Genomic_DNA"/>
</dbReference>
<evidence type="ECO:0000259" key="1">
    <source>
        <dbReference type="Pfam" id="PF10727"/>
    </source>
</evidence>
<dbReference type="AlphaFoldDB" id="A0A6J7S016"/>
<dbReference type="InterPro" id="IPR008927">
    <property type="entry name" value="6-PGluconate_DH-like_C_sf"/>
</dbReference>